<name>A0A6J5A349_9BURK</name>
<dbReference type="Proteomes" id="UP000494205">
    <property type="component" value="Unassembled WGS sequence"/>
</dbReference>
<evidence type="ECO:0000313" key="2">
    <source>
        <dbReference type="Proteomes" id="UP000494205"/>
    </source>
</evidence>
<accession>A0A6J5A349</accession>
<organism evidence="1 2">
    <name type="scientific">Paraburkholderia rhynchosiae</name>
    <dbReference type="NCBI Taxonomy" id="487049"/>
    <lineage>
        <taxon>Bacteria</taxon>
        <taxon>Pseudomonadati</taxon>
        <taxon>Pseudomonadota</taxon>
        <taxon>Betaproteobacteria</taxon>
        <taxon>Burkholderiales</taxon>
        <taxon>Burkholderiaceae</taxon>
        <taxon>Paraburkholderia</taxon>
    </lineage>
</organism>
<protein>
    <submittedName>
        <fullName evidence="1">Uncharacterized protein</fullName>
    </submittedName>
</protein>
<reference evidence="1 2" key="1">
    <citation type="submission" date="2020-04" db="EMBL/GenBank/DDBJ databases">
        <authorList>
            <person name="De Canck E."/>
        </authorList>
    </citation>
    <scope>NUCLEOTIDE SEQUENCE [LARGE SCALE GENOMIC DNA]</scope>
    <source>
        <strain evidence="1 2">LMG 27174</strain>
    </source>
</reference>
<proteinExistence type="predicted"/>
<sequence>MRLPSECGHTYLTPSQRCAGELWLTSPGDFRDVRIAALVHVFYDKVVRGIVILDSSRLIPRCVNSFYIPPNGVCTVSLLVTEVTSGTPFTISAI</sequence>
<dbReference type="EMBL" id="CADIJZ010000004">
    <property type="protein sequence ID" value="CAB3651917.1"/>
    <property type="molecule type" value="Genomic_DNA"/>
</dbReference>
<dbReference type="AlphaFoldDB" id="A0A6J5A349"/>
<evidence type="ECO:0000313" key="1">
    <source>
        <dbReference type="EMBL" id="CAB3651917.1"/>
    </source>
</evidence>
<gene>
    <name evidence="1" type="ORF">LMG27174_01195</name>
</gene>